<dbReference type="InterPro" id="IPR023606">
    <property type="entry name" value="CoA-Trfase_III_dom_1_sf"/>
</dbReference>
<feature type="non-terminal residue" evidence="1">
    <location>
        <position position="183"/>
    </location>
</feature>
<evidence type="ECO:0008006" key="2">
    <source>
        <dbReference type="Google" id="ProtNLM"/>
    </source>
</evidence>
<accession>A0A382C721</accession>
<evidence type="ECO:0000313" key="1">
    <source>
        <dbReference type="EMBL" id="SVB21103.1"/>
    </source>
</evidence>
<dbReference type="PANTHER" id="PTHR48228:SF5">
    <property type="entry name" value="ALPHA-METHYLACYL-COA RACEMASE"/>
    <property type="match status" value="1"/>
</dbReference>
<dbReference type="InterPro" id="IPR003673">
    <property type="entry name" value="CoA-Trfase_fam_III"/>
</dbReference>
<proteinExistence type="predicted"/>
<dbReference type="GO" id="GO:0003824">
    <property type="term" value="F:catalytic activity"/>
    <property type="evidence" value="ECO:0007669"/>
    <property type="project" value="InterPro"/>
</dbReference>
<sequence length="183" mass="19389">MGALSGFKIIELSGIGPGPLCGMLLSDLGADVIRIDRSHTTMPQSEAKFDITGRNKKSICLNLKDNDSKEIFFKLIEDADALIEGYRPGVTEKLGIGPDECLKINPRLVYGRITGWGQDGPLSQAAGHDINYIALAGALFSIGQKDSKPSIPINLIGDYAGGTMFLTYGVCAALLSVSKTGKG</sequence>
<dbReference type="EMBL" id="UINC01032822">
    <property type="protein sequence ID" value="SVB21103.1"/>
    <property type="molecule type" value="Genomic_DNA"/>
</dbReference>
<name>A0A382C721_9ZZZZ</name>
<organism evidence="1">
    <name type="scientific">marine metagenome</name>
    <dbReference type="NCBI Taxonomy" id="408172"/>
    <lineage>
        <taxon>unclassified sequences</taxon>
        <taxon>metagenomes</taxon>
        <taxon>ecological metagenomes</taxon>
    </lineage>
</organism>
<dbReference type="Gene3D" id="3.40.50.10540">
    <property type="entry name" value="Crotonobetainyl-coa:carnitine coa-transferase, domain 1"/>
    <property type="match status" value="1"/>
</dbReference>
<dbReference type="InterPro" id="IPR050509">
    <property type="entry name" value="CoA-transferase_III"/>
</dbReference>
<dbReference type="AlphaFoldDB" id="A0A382C721"/>
<reference evidence="1" key="1">
    <citation type="submission" date="2018-05" db="EMBL/GenBank/DDBJ databases">
        <authorList>
            <person name="Lanie J.A."/>
            <person name="Ng W.-L."/>
            <person name="Kazmierczak K.M."/>
            <person name="Andrzejewski T.M."/>
            <person name="Davidsen T.M."/>
            <person name="Wayne K.J."/>
            <person name="Tettelin H."/>
            <person name="Glass J.I."/>
            <person name="Rusch D."/>
            <person name="Podicherti R."/>
            <person name="Tsui H.-C.T."/>
            <person name="Winkler M.E."/>
        </authorList>
    </citation>
    <scope>NUCLEOTIDE SEQUENCE</scope>
</reference>
<protein>
    <recommendedName>
        <fullName evidence="2">Carnitine dehydratase</fullName>
    </recommendedName>
</protein>
<gene>
    <name evidence="1" type="ORF">METZ01_LOCUS173957</name>
</gene>
<dbReference type="Pfam" id="PF02515">
    <property type="entry name" value="CoA_transf_3"/>
    <property type="match status" value="1"/>
</dbReference>
<dbReference type="PANTHER" id="PTHR48228">
    <property type="entry name" value="SUCCINYL-COA--D-CITRAMALATE COA-TRANSFERASE"/>
    <property type="match status" value="1"/>
</dbReference>
<dbReference type="SUPFAM" id="SSF89796">
    <property type="entry name" value="CoA-transferase family III (CaiB/BaiF)"/>
    <property type="match status" value="1"/>
</dbReference>